<dbReference type="GO" id="GO:0005737">
    <property type="term" value="C:cytoplasm"/>
    <property type="evidence" value="ECO:0007669"/>
    <property type="project" value="UniProtKB-SubCell"/>
</dbReference>
<dbReference type="PANTHER" id="PTHR46116:SF26">
    <property type="entry name" value="UBIQUITIN-CONJUGATING ENZYME E2 Z"/>
    <property type="match status" value="1"/>
</dbReference>
<evidence type="ECO:0000256" key="11">
    <source>
        <dbReference type="ARBA" id="ARBA00042401"/>
    </source>
</evidence>
<evidence type="ECO:0000256" key="5">
    <source>
        <dbReference type="ARBA" id="ARBA00022741"/>
    </source>
</evidence>
<name>A0A6C0EEH3_9ZZZZ</name>
<dbReference type="InterPro" id="IPR016135">
    <property type="entry name" value="UBQ-conjugating_enzyme/RWD"/>
</dbReference>
<evidence type="ECO:0000256" key="7">
    <source>
        <dbReference type="ARBA" id="ARBA00022840"/>
    </source>
</evidence>
<feature type="domain" description="UBC core" evidence="12">
    <location>
        <begin position="16"/>
        <end position="177"/>
    </location>
</feature>
<dbReference type="SUPFAM" id="SSF54495">
    <property type="entry name" value="UBC-like"/>
    <property type="match status" value="1"/>
</dbReference>
<dbReference type="AlphaFoldDB" id="A0A6C0EEH3"/>
<dbReference type="Gene3D" id="3.10.110.10">
    <property type="entry name" value="Ubiquitin Conjugating Enzyme"/>
    <property type="match status" value="1"/>
</dbReference>
<keyword evidence="7" id="KW-0067">ATP-binding</keyword>
<dbReference type="GO" id="GO:0043066">
    <property type="term" value="P:negative regulation of apoptotic process"/>
    <property type="evidence" value="ECO:0007669"/>
    <property type="project" value="TreeGrafter"/>
</dbReference>
<evidence type="ECO:0000256" key="9">
    <source>
        <dbReference type="ARBA" id="ARBA00041798"/>
    </source>
</evidence>
<comment type="subcellular location">
    <subcellularLocation>
        <location evidence="1">Cytoplasm</location>
    </subcellularLocation>
</comment>
<evidence type="ECO:0000313" key="13">
    <source>
        <dbReference type="EMBL" id="QHT27576.1"/>
    </source>
</evidence>
<evidence type="ECO:0000259" key="12">
    <source>
        <dbReference type="PROSITE" id="PS50127"/>
    </source>
</evidence>
<reference evidence="13" key="1">
    <citation type="journal article" date="2020" name="Nature">
        <title>Giant virus diversity and host interactions through global metagenomics.</title>
        <authorList>
            <person name="Schulz F."/>
            <person name="Roux S."/>
            <person name="Paez-Espino D."/>
            <person name="Jungbluth S."/>
            <person name="Walsh D.A."/>
            <person name="Denef V.J."/>
            <person name="McMahon K.D."/>
            <person name="Konstantinidis K.T."/>
            <person name="Eloe-Fadrosh E.A."/>
            <person name="Kyrpides N.C."/>
            <person name="Woyke T."/>
        </authorList>
    </citation>
    <scope>NUCLEOTIDE SEQUENCE</scope>
    <source>
        <strain evidence="13">GVMAG-M-3300023179-33</strain>
    </source>
</reference>
<dbReference type="GO" id="GO:0016740">
    <property type="term" value="F:transferase activity"/>
    <property type="evidence" value="ECO:0007669"/>
    <property type="project" value="UniProtKB-KW"/>
</dbReference>
<evidence type="ECO:0000256" key="10">
    <source>
        <dbReference type="ARBA" id="ARBA00042316"/>
    </source>
</evidence>
<dbReference type="Pfam" id="PF00179">
    <property type="entry name" value="UQ_con"/>
    <property type="match status" value="1"/>
</dbReference>
<evidence type="ECO:0000256" key="1">
    <source>
        <dbReference type="ARBA" id="ARBA00004496"/>
    </source>
</evidence>
<dbReference type="GO" id="GO:0006915">
    <property type="term" value="P:apoptotic process"/>
    <property type="evidence" value="ECO:0007669"/>
    <property type="project" value="UniProtKB-KW"/>
</dbReference>
<keyword evidence="6" id="KW-0833">Ubl conjugation pathway</keyword>
<accession>A0A6C0EEH3</accession>
<evidence type="ECO:0000256" key="6">
    <source>
        <dbReference type="ARBA" id="ARBA00022786"/>
    </source>
</evidence>
<keyword evidence="4" id="KW-0053">Apoptosis</keyword>
<protein>
    <recommendedName>
        <fullName evidence="8">Ubiquitin-conjugating enzyme E2 Z</fullName>
    </recommendedName>
    <alternativeName>
        <fullName evidence="9">E2 ubiquitin-conjugating enzyme Z</fullName>
    </alternativeName>
    <alternativeName>
        <fullName evidence="11">Ubiquitin carrier protein Z</fullName>
    </alternativeName>
    <alternativeName>
        <fullName evidence="10">Ubiquitin-protein ligase Z</fullName>
    </alternativeName>
</protein>
<evidence type="ECO:0000256" key="2">
    <source>
        <dbReference type="ARBA" id="ARBA00022490"/>
    </source>
</evidence>
<dbReference type="PANTHER" id="PTHR46116">
    <property type="entry name" value="(E3-INDEPENDENT) E2 UBIQUITIN-CONJUGATING ENZYME"/>
    <property type="match status" value="1"/>
</dbReference>
<dbReference type="SMART" id="SM00212">
    <property type="entry name" value="UBCc"/>
    <property type="match status" value="1"/>
</dbReference>
<keyword evidence="5" id="KW-0547">Nucleotide-binding</keyword>
<dbReference type="GO" id="GO:0005634">
    <property type="term" value="C:nucleus"/>
    <property type="evidence" value="ECO:0007669"/>
    <property type="project" value="TreeGrafter"/>
</dbReference>
<dbReference type="GO" id="GO:0004869">
    <property type="term" value="F:cysteine-type endopeptidase inhibitor activity"/>
    <property type="evidence" value="ECO:0007669"/>
    <property type="project" value="TreeGrafter"/>
</dbReference>
<evidence type="ECO:0000256" key="3">
    <source>
        <dbReference type="ARBA" id="ARBA00022679"/>
    </source>
</evidence>
<dbReference type="GO" id="GO:0005524">
    <property type="term" value="F:ATP binding"/>
    <property type="evidence" value="ECO:0007669"/>
    <property type="project" value="UniProtKB-KW"/>
</dbReference>
<evidence type="ECO:0000256" key="4">
    <source>
        <dbReference type="ARBA" id="ARBA00022703"/>
    </source>
</evidence>
<keyword evidence="3" id="KW-0808">Transferase</keyword>
<evidence type="ECO:0000256" key="8">
    <source>
        <dbReference type="ARBA" id="ARBA00039894"/>
    </source>
</evidence>
<proteinExistence type="predicted"/>
<sequence length="262" mass="30942">MSKFNLKNDPVVISKDTMNRLIKDVKEIIQHPLCDNGIFYSHDEENMLKGYAMIIGPSDTPYFGGYYFFELNFPVNYPYSPPHIIYCTNAEKIRFNPNLYTNGKVCLSLLNTWKGEQWTSCQTISSILLTLCTVLRKNPLLNEPGVKKEHHDFEKYNRIIQYKNIDIAILQILQKKMGVFLDQFQVFDSEIKENFKRNAKKLREYLEERKSNEPDPVVLSTGLYNMNVNINWNDLYDRFMILYNMEINQDEQSLEKNTQMEK</sequence>
<dbReference type="EMBL" id="MN739824">
    <property type="protein sequence ID" value="QHT27576.1"/>
    <property type="molecule type" value="Genomic_DNA"/>
</dbReference>
<dbReference type="PROSITE" id="PS50127">
    <property type="entry name" value="UBC_2"/>
    <property type="match status" value="1"/>
</dbReference>
<organism evidence="13">
    <name type="scientific">viral metagenome</name>
    <dbReference type="NCBI Taxonomy" id="1070528"/>
    <lineage>
        <taxon>unclassified sequences</taxon>
        <taxon>metagenomes</taxon>
        <taxon>organismal metagenomes</taxon>
    </lineage>
</organism>
<keyword evidence="2" id="KW-0963">Cytoplasm</keyword>
<dbReference type="InterPro" id="IPR000608">
    <property type="entry name" value="UBC"/>
</dbReference>